<keyword evidence="2" id="KW-0560">Oxidoreductase</keyword>
<dbReference type="InterPro" id="IPR034279">
    <property type="entry name" value="CuRO_3_CopA"/>
</dbReference>
<dbReference type="PROSITE" id="PS00080">
    <property type="entry name" value="MULTICOPPER_OXIDASE2"/>
    <property type="match status" value="1"/>
</dbReference>
<gene>
    <name evidence="8" type="primary">pcoA</name>
    <name evidence="8" type="ORF">MSZNOR_3249</name>
</gene>
<dbReference type="CDD" id="cd13874">
    <property type="entry name" value="CuRO_2_CopA"/>
    <property type="match status" value="1"/>
</dbReference>
<evidence type="ECO:0000256" key="4">
    <source>
        <dbReference type="SAM" id="MobiDB-lite"/>
    </source>
</evidence>
<sequence length="575" mass="64786">MQTVNAVVRFCRIVGFWIAFLAIQPVQAGTYDLVIDKKTLNVTGQESTGIAVNGSFPAPTLRWREGEDVVLRVTNRLDEETSIHWHGIVLPYDMDGVPGISFPGIPPGETFTYRFKLSQSGTYWYHGHSALQEQVGLLGAIIIDPARGETEDYDREYTVILSDWSDENPHRVLSKLKKQSDYYNFQKRTVFDFFRDISDKGVKETMADRLAWGEMRMDPTDIADVTGYTYTFLVNGQGPDANWTALFKPGERIRLRFINAAAMTYFDVRIPGLRMRVIQADGQDVEPVEVDEFRIAVAETYDVLVEPREAKAYTVFAEAMDRSGYARATLAPCPGMKAEVPPLRPRPLVTLAEMAVAHGMDHGSGAGPHAAMAHSPQTETRTHGGHEGHDMAGMNHSSMPEMNHAMSPHAGHEGHAMAEPSEEHAHTGQRVLSYADLKSAEKHADWREPEREIILRLTGTMNRYIWSINGQKYSEAEPIRLKYGERVRFTYINETMMNHPIHLHGMWQDLDTGKGPFNPRKHVVNVKPGETVHVDVPVDAPGEWAFHCHLVYHMETGMFRKIIVEHPEMPSEKGA</sequence>
<dbReference type="InterPro" id="IPR034282">
    <property type="entry name" value="CuRO_2_CopA"/>
</dbReference>
<feature type="region of interest" description="Disordered" evidence="4">
    <location>
        <begin position="405"/>
        <end position="429"/>
    </location>
</feature>
<dbReference type="InterPro" id="IPR033138">
    <property type="entry name" value="Cu_oxidase_CS"/>
</dbReference>
<evidence type="ECO:0000256" key="2">
    <source>
        <dbReference type="ARBA" id="ARBA00023002"/>
    </source>
</evidence>
<reference evidence="8 9" key="1">
    <citation type="submission" date="2023-03" db="EMBL/GenBank/DDBJ databases">
        <authorList>
            <person name="Pearce D."/>
        </authorList>
    </citation>
    <scope>NUCLEOTIDE SEQUENCE [LARGE SCALE GENOMIC DNA]</scope>
    <source>
        <strain evidence="8">Msz</strain>
    </source>
</reference>
<protein>
    <submittedName>
        <fullName evidence="8">Copper resistance protein A</fullName>
    </submittedName>
</protein>
<evidence type="ECO:0000259" key="5">
    <source>
        <dbReference type="Pfam" id="PF00394"/>
    </source>
</evidence>
<dbReference type="InterPro" id="IPR001117">
    <property type="entry name" value="Cu-oxidase_2nd"/>
</dbReference>
<dbReference type="InterPro" id="IPR011707">
    <property type="entry name" value="Cu-oxidase-like_N"/>
</dbReference>
<dbReference type="PANTHER" id="PTHR11709">
    <property type="entry name" value="MULTI-COPPER OXIDASE"/>
    <property type="match status" value="1"/>
</dbReference>
<evidence type="ECO:0000259" key="7">
    <source>
        <dbReference type="Pfam" id="PF07732"/>
    </source>
</evidence>
<dbReference type="EMBL" id="OX458333">
    <property type="protein sequence ID" value="CAI8891168.1"/>
    <property type="molecule type" value="Genomic_DNA"/>
</dbReference>
<dbReference type="Proteomes" id="UP001162030">
    <property type="component" value="Chromosome"/>
</dbReference>
<dbReference type="PROSITE" id="PS00079">
    <property type="entry name" value="MULTICOPPER_OXIDASE1"/>
    <property type="match status" value="1"/>
</dbReference>
<dbReference type="SUPFAM" id="SSF49503">
    <property type="entry name" value="Cupredoxins"/>
    <property type="match status" value="3"/>
</dbReference>
<dbReference type="NCBIfam" id="TIGR01480">
    <property type="entry name" value="copper_res_A"/>
    <property type="match status" value="1"/>
</dbReference>
<keyword evidence="1" id="KW-0479">Metal-binding</keyword>
<evidence type="ECO:0000313" key="8">
    <source>
        <dbReference type="EMBL" id="CAI8891168.1"/>
    </source>
</evidence>
<dbReference type="Pfam" id="PF07732">
    <property type="entry name" value="Cu-oxidase_3"/>
    <property type="match status" value="1"/>
</dbReference>
<evidence type="ECO:0000313" key="9">
    <source>
        <dbReference type="Proteomes" id="UP001162030"/>
    </source>
</evidence>
<dbReference type="InterPro" id="IPR011706">
    <property type="entry name" value="Cu-oxidase_C"/>
</dbReference>
<dbReference type="InterPro" id="IPR002355">
    <property type="entry name" value="Cu_oxidase_Cu_BS"/>
</dbReference>
<keyword evidence="9" id="KW-1185">Reference proteome</keyword>
<evidence type="ECO:0000259" key="6">
    <source>
        <dbReference type="Pfam" id="PF07731"/>
    </source>
</evidence>
<accession>A0ABN8X5J3</accession>
<name>A0ABN8X5J3_9GAMM</name>
<evidence type="ECO:0000256" key="1">
    <source>
        <dbReference type="ARBA" id="ARBA00022723"/>
    </source>
</evidence>
<feature type="domain" description="Plastocyanin-like" evidence="5">
    <location>
        <begin position="191"/>
        <end position="327"/>
    </location>
</feature>
<keyword evidence="3" id="KW-0186">Copper</keyword>
<feature type="compositionally biased region" description="Basic and acidic residues" evidence="4">
    <location>
        <begin position="410"/>
        <end position="426"/>
    </location>
</feature>
<dbReference type="InterPro" id="IPR034284">
    <property type="entry name" value="CuRO_1_CopA"/>
</dbReference>
<dbReference type="PANTHER" id="PTHR11709:SF394">
    <property type="entry name" value="FI03373P-RELATED"/>
    <property type="match status" value="1"/>
</dbReference>
<dbReference type="CDD" id="cd13848">
    <property type="entry name" value="CuRO_1_CopA"/>
    <property type="match status" value="1"/>
</dbReference>
<dbReference type="InterPro" id="IPR008972">
    <property type="entry name" value="Cupredoxin"/>
</dbReference>
<organism evidence="8 9">
    <name type="scientific">Methylocaldum szegediense</name>
    <dbReference type="NCBI Taxonomy" id="73780"/>
    <lineage>
        <taxon>Bacteria</taxon>
        <taxon>Pseudomonadati</taxon>
        <taxon>Pseudomonadota</taxon>
        <taxon>Gammaproteobacteria</taxon>
        <taxon>Methylococcales</taxon>
        <taxon>Methylococcaceae</taxon>
        <taxon>Methylocaldum</taxon>
    </lineage>
</organism>
<dbReference type="CDD" id="cd13896">
    <property type="entry name" value="CuRO_3_CopA"/>
    <property type="match status" value="1"/>
</dbReference>
<dbReference type="Pfam" id="PF07731">
    <property type="entry name" value="Cu-oxidase_2"/>
    <property type="match status" value="1"/>
</dbReference>
<dbReference type="Pfam" id="PF00394">
    <property type="entry name" value="Cu-oxidase"/>
    <property type="match status" value="1"/>
</dbReference>
<dbReference type="RefSeq" id="WP_235726645.1">
    <property type="nucleotide sequence ID" value="NZ_OX458333.1"/>
</dbReference>
<feature type="domain" description="Plastocyanin-like" evidence="6">
    <location>
        <begin position="448"/>
        <end position="565"/>
    </location>
</feature>
<dbReference type="InterPro" id="IPR045087">
    <property type="entry name" value="Cu-oxidase_fam"/>
</dbReference>
<proteinExistence type="predicted"/>
<feature type="region of interest" description="Disordered" evidence="4">
    <location>
        <begin position="363"/>
        <end position="388"/>
    </location>
</feature>
<dbReference type="Gene3D" id="2.60.40.420">
    <property type="entry name" value="Cupredoxins - blue copper proteins"/>
    <property type="match status" value="3"/>
</dbReference>
<evidence type="ECO:0000256" key="3">
    <source>
        <dbReference type="ARBA" id="ARBA00023008"/>
    </source>
</evidence>
<dbReference type="InterPro" id="IPR006376">
    <property type="entry name" value="Cu-R_CopA"/>
</dbReference>
<feature type="domain" description="Plastocyanin-like" evidence="7">
    <location>
        <begin position="37"/>
        <end position="146"/>
    </location>
</feature>